<dbReference type="Gene3D" id="2.30.29.30">
    <property type="entry name" value="Pleckstrin-homology domain (PH domain)/Phosphotyrosine-binding domain (PTB)"/>
    <property type="match status" value="1"/>
</dbReference>
<accession>A0A2T9YGY9</accession>
<dbReference type="SUPFAM" id="SSF50729">
    <property type="entry name" value="PH domain-like"/>
    <property type="match status" value="1"/>
</dbReference>
<dbReference type="GO" id="GO:0032266">
    <property type="term" value="F:phosphatidylinositol-3-phosphate binding"/>
    <property type="evidence" value="ECO:0007669"/>
    <property type="project" value="UniProtKB-UniRule"/>
</dbReference>
<evidence type="ECO:0000259" key="8">
    <source>
        <dbReference type="PROSITE" id="PS51495"/>
    </source>
</evidence>
<protein>
    <recommendedName>
        <fullName evidence="7">Vacuolar protein-sorting-associated protein 36</fullName>
    </recommendedName>
    <alternativeName>
        <fullName evidence="7">ESCRT-II complex subunit VPS36</fullName>
    </alternativeName>
</protein>
<dbReference type="GO" id="GO:0000814">
    <property type="term" value="C:ESCRT II complex"/>
    <property type="evidence" value="ECO:0007669"/>
    <property type="project" value="UniProtKB-UniRule"/>
</dbReference>
<keyword evidence="10" id="KW-1185">Reference proteome</keyword>
<dbReference type="InterPro" id="IPR001876">
    <property type="entry name" value="Znf_RanBP2"/>
</dbReference>
<dbReference type="GO" id="GO:0031902">
    <property type="term" value="C:late endosome membrane"/>
    <property type="evidence" value="ECO:0007669"/>
    <property type="project" value="UniProtKB-UniRule"/>
</dbReference>
<proteinExistence type="inferred from homology"/>
<dbReference type="Gene3D" id="2.30.30.380">
    <property type="entry name" value="Zn-finger domain of Sec23/24"/>
    <property type="match status" value="1"/>
</dbReference>
<name>A0A2T9YGY9_9FUNG</name>
<comment type="similarity">
    <text evidence="1 7">Belongs to the VPS36 family.</text>
</comment>
<keyword evidence="4" id="KW-0863">Zinc-finger</keyword>
<dbReference type="Pfam" id="PF11605">
    <property type="entry name" value="Vps36_ESCRT-II"/>
    <property type="match status" value="1"/>
</dbReference>
<dbReference type="GO" id="GO:0043328">
    <property type="term" value="P:protein transport to vacuole involved in ubiquitin-dependent protein catabolic process via the multivesicular body sorting pathway"/>
    <property type="evidence" value="ECO:0007669"/>
    <property type="project" value="UniProtKB-UniRule"/>
</dbReference>
<evidence type="ECO:0000256" key="6">
    <source>
        <dbReference type="ARBA" id="ARBA00022927"/>
    </source>
</evidence>
<dbReference type="InterPro" id="IPR037855">
    <property type="entry name" value="Vps36"/>
</dbReference>
<dbReference type="AlphaFoldDB" id="A0A2T9YGY9"/>
<keyword evidence="2 7" id="KW-0813">Transport</keyword>
<dbReference type="PANTHER" id="PTHR13128">
    <property type="entry name" value="VACUOLAR PROTEIN-SORTING-ASSOCIATED PROTEIN 36"/>
    <property type="match status" value="1"/>
</dbReference>
<evidence type="ECO:0000313" key="9">
    <source>
        <dbReference type="EMBL" id="PVU91612.1"/>
    </source>
</evidence>
<dbReference type="SUPFAM" id="SSF46785">
    <property type="entry name" value="Winged helix' DNA-binding domain"/>
    <property type="match status" value="2"/>
</dbReference>
<dbReference type="InterPro" id="IPR021648">
    <property type="entry name" value="GLUE_dom"/>
</dbReference>
<keyword evidence="5" id="KW-0862">Zinc</keyword>
<comment type="subunit">
    <text evidence="7">Component of the endosomal sorting complex required for transport II (ESCRT-II).</text>
</comment>
<dbReference type="PANTHER" id="PTHR13128:SF12">
    <property type="entry name" value="VACUOLAR PROTEIN-SORTING-ASSOCIATED PROTEIN 36"/>
    <property type="match status" value="1"/>
</dbReference>
<keyword evidence="6 7" id="KW-0653">Protein transport</keyword>
<keyword evidence="7" id="KW-0963">Cytoplasm</keyword>
<organism evidence="9 10">
    <name type="scientific">Smittium simulii</name>
    <dbReference type="NCBI Taxonomy" id="133385"/>
    <lineage>
        <taxon>Eukaryota</taxon>
        <taxon>Fungi</taxon>
        <taxon>Fungi incertae sedis</taxon>
        <taxon>Zoopagomycota</taxon>
        <taxon>Kickxellomycotina</taxon>
        <taxon>Harpellomycetes</taxon>
        <taxon>Harpellales</taxon>
        <taxon>Legeriomycetaceae</taxon>
        <taxon>Smittium</taxon>
    </lineage>
</organism>
<feature type="domain" description="GLUE N-terminal" evidence="8">
    <location>
        <begin position="4"/>
        <end position="268"/>
    </location>
</feature>
<dbReference type="InterPro" id="IPR040608">
    <property type="entry name" value="Snf8/Vps36"/>
</dbReference>
<evidence type="ECO:0000256" key="2">
    <source>
        <dbReference type="ARBA" id="ARBA00022448"/>
    </source>
</evidence>
<evidence type="ECO:0000256" key="1">
    <source>
        <dbReference type="ARBA" id="ARBA00009697"/>
    </source>
</evidence>
<comment type="subcellular location">
    <subcellularLocation>
        <location evidence="7">Cytoplasm</location>
    </subcellularLocation>
    <subcellularLocation>
        <location evidence="7">Endosome</location>
    </subcellularLocation>
</comment>
<keyword evidence="7" id="KW-0967">Endosome</keyword>
<dbReference type="Gene3D" id="1.10.10.10">
    <property type="entry name" value="Winged helix-like DNA-binding domain superfamily/Winged helix DNA-binding domain"/>
    <property type="match status" value="2"/>
</dbReference>
<evidence type="ECO:0000256" key="5">
    <source>
        <dbReference type="ARBA" id="ARBA00022833"/>
    </source>
</evidence>
<dbReference type="SMART" id="SM00547">
    <property type="entry name" value="ZnF_RBZ"/>
    <property type="match status" value="2"/>
</dbReference>
<dbReference type="Gene3D" id="6.10.140.260">
    <property type="match status" value="1"/>
</dbReference>
<evidence type="ECO:0000256" key="7">
    <source>
        <dbReference type="RuleBase" id="RU367095"/>
    </source>
</evidence>
<keyword evidence="3" id="KW-0479">Metal-binding</keyword>
<comment type="function">
    <text evidence="7">Component of the ESCRT-II complex (endosomal sorting complex required for transport II), which is required for multivesicular body (MVB) formation and sorting of endosomal cargo proteins into MVBs.</text>
</comment>
<dbReference type="EMBL" id="MBFR01000192">
    <property type="protein sequence ID" value="PVU91612.1"/>
    <property type="molecule type" value="Genomic_DNA"/>
</dbReference>
<dbReference type="Proteomes" id="UP000245383">
    <property type="component" value="Unassembled WGS sequence"/>
</dbReference>
<dbReference type="InterPro" id="IPR011993">
    <property type="entry name" value="PH-like_dom_sf"/>
</dbReference>
<evidence type="ECO:0000256" key="4">
    <source>
        <dbReference type="ARBA" id="ARBA00022771"/>
    </source>
</evidence>
<evidence type="ECO:0000256" key="3">
    <source>
        <dbReference type="ARBA" id="ARBA00022723"/>
    </source>
</evidence>
<dbReference type="PROSITE" id="PS51495">
    <property type="entry name" value="GLUE"/>
    <property type="match status" value="1"/>
</dbReference>
<comment type="caution">
    <text evidence="9">The sequence shown here is derived from an EMBL/GenBank/DDBJ whole genome shotgun (WGS) entry which is preliminary data.</text>
</comment>
<dbReference type="InterPro" id="IPR036388">
    <property type="entry name" value="WH-like_DNA-bd_sf"/>
</dbReference>
<gene>
    <name evidence="9" type="ORF">BB561_004315</name>
</gene>
<sequence length="530" mass="59038">MEPIELSYALKPILLEDEVLMLIAEKTTLSDSSINRKPVTTYLTSHRLIFIDEKLPEAFSAELLLSKVHKHTSEVNFLRTGSKIIVQVVASIDDCTAQASQLLLKDSSEIKAYSPADSTIPNTHSTISPFNPIEAWECSICKNINLGNAANKCQLCGVAKFDSPSPPPNRDSSKKTCPVCTFLNHSALEYCEMCESSLSPKLVHENNSLNNKKSTNANSSRDLKAFSQTASLLPELIIRFEKNSAISFAQTLKRLLKDQAWLKIPTITPADQINHVKTKNMSGISGILIKNHKSEQARQLLLDQAFEDLDELSIKAKEIVSLAKDIVSKLNSNSTNTSTGSPEINSNSDSDFNKYLNTIGIDNPVTKDIAGSSYHKVLARELFEFLEDYIFKNNGLVLVTEAYCLYNRARSFSSVFPADFIEACKLFEELGLPLKLRKFPSGILALQSDSSIGIFSSDNDRTNNKVDDIFEERVKELVESFGSLSAIQYSAIDGLPLLLANELLLGYEHQQVLCRDETLQEIRFYKNIFN</sequence>
<dbReference type="SUPFAM" id="SSF90209">
    <property type="entry name" value="Ran binding protein zinc finger-like"/>
    <property type="match status" value="1"/>
</dbReference>
<dbReference type="InterPro" id="IPR036390">
    <property type="entry name" value="WH_DNA-bd_sf"/>
</dbReference>
<dbReference type="STRING" id="133385.A0A2T9YGY9"/>
<dbReference type="InterPro" id="IPR036443">
    <property type="entry name" value="Znf_RanBP2_sf"/>
</dbReference>
<reference evidence="9 10" key="1">
    <citation type="journal article" date="2018" name="MBio">
        <title>Comparative Genomics Reveals the Core Gene Toolbox for the Fungus-Insect Symbiosis.</title>
        <authorList>
            <person name="Wang Y."/>
            <person name="Stata M."/>
            <person name="Wang W."/>
            <person name="Stajich J.E."/>
            <person name="White M.M."/>
            <person name="Moncalvo J.M."/>
        </authorList>
    </citation>
    <scope>NUCLEOTIDE SEQUENCE [LARGE SCALE GENOMIC DNA]</scope>
    <source>
        <strain evidence="9 10">SWE-8-4</strain>
    </source>
</reference>
<dbReference type="GO" id="GO:0008270">
    <property type="term" value="F:zinc ion binding"/>
    <property type="evidence" value="ECO:0007669"/>
    <property type="project" value="UniProtKB-KW"/>
</dbReference>
<dbReference type="Pfam" id="PF04157">
    <property type="entry name" value="EAP30"/>
    <property type="match status" value="1"/>
</dbReference>
<evidence type="ECO:0000313" key="10">
    <source>
        <dbReference type="Proteomes" id="UP000245383"/>
    </source>
</evidence>
<dbReference type="OrthoDB" id="271448at2759"/>
<dbReference type="GO" id="GO:0043130">
    <property type="term" value="F:ubiquitin binding"/>
    <property type="evidence" value="ECO:0007669"/>
    <property type="project" value="UniProtKB-UniRule"/>
</dbReference>